<dbReference type="EMBL" id="PFLI01000102">
    <property type="protein sequence ID" value="PIY72050.1"/>
    <property type="molecule type" value="Genomic_DNA"/>
</dbReference>
<dbReference type="Pfam" id="PF01715">
    <property type="entry name" value="IPPT"/>
    <property type="match status" value="1"/>
</dbReference>
<keyword evidence="5 10" id="KW-0819">tRNA processing</keyword>
<dbReference type="SUPFAM" id="SSF52540">
    <property type="entry name" value="P-loop containing nucleoside triphosphate hydrolases"/>
    <property type="match status" value="1"/>
</dbReference>
<evidence type="ECO:0000256" key="10">
    <source>
        <dbReference type="HAMAP-Rule" id="MF_00185"/>
    </source>
</evidence>
<evidence type="ECO:0000256" key="9">
    <source>
        <dbReference type="ARBA" id="ARBA00049563"/>
    </source>
</evidence>
<feature type="binding site" evidence="10">
    <location>
        <begin position="11"/>
        <end position="16"/>
    </location>
    <ligand>
        <name>substrate</name>
    </ligand>
</feature>
<sequence length="359" mass="41343">MYKVIIITGQTATGKTRKALQIASEVNGELINCDSRQIYRKLDIITGKDFTEQNFRLERKINGFNVGYYTINVKSSVGICHPELVSGSIIRSRNKFGMTKQQIYCNKQIKNQQPISNLQSLSIPLWLYDVVDPKEHFSSYDYKVLAMDVIADILSRGKTPIIVGGAGYYLYYLLYDIPTSGIPQNWDLRNSLADKSTEELQNKYKALDPKAFIQLNDSERNNTQRLIRKIEIVLYEKDHNKISSKIGLSSSLSRCFNLSKKALKIHVVMENDKEKLKQTINVRVNERLDKGALDEVRQLIAEGYCKNDPGLKTIGYQQLISYIEGQILLEQAKQEWITKEIQYAKRQETFLKKYLVDFN</sequence>
<keyword evidence="7 10" id="KW-0067">ATP-binding</keyword>
<evidence type="ECO:0000256" key="7">
    <source>
        <dbReference type="ARBA" id="ARBA00022840"/>
    </source>
</evidence>
<dbReference type="GO" id="GO:0005524">
    <property type="term" value="F:ATP binding"/>
    <property type="evidence" value="ECO:0007669"/>
    <property type="project" value="UniProtKB-UniRule"/>
</dbReference>
<dbReference type="GO" id="GO:0006400">
    <property type="term" value="P:tRNA modification"/>
    <property type="evidence" value="ECO:0007669"/>
    <property type="project" value="TreeGrafter"/>
</dbReference>
<comment type="subunit">
    <text evidence="10">Monomer.</text>
</comment>
<evidence type="ECO:0000256" key="4">
    <source>
        <dbReference type="ARBA" id="ARBA00022679"/>
    </source>
</evidence>
<feature type="site" description="Interaction with substrate tRNA" evidence="10">
    <location>
        <position position="189"/>
    </location>
</feature>
<organism evidence="11 12">
    <name type="scientific">Candidatus Roizmanbacteria bacterium CG_4_10_14_0_8_um_filter_33_9</name>
    <dbReference type="NCBI Taxonomy" id="1974826"/>
    <lineage>
        <taxon>Bacteria</taxon>
        <taxon>Candidatus Roizmaniibacteriota</taxon>
    </lineage>
</organism>
<feature type="region of interest" description="Interaction with substrate tRNA" evidence="10">
    <location>
        <begin position="224"/>
        <end position="228"/>
    </location>
</feature>
<evidence type="ECO:0000256" key="2">
    <source>
        <dbReference type="ARBA" id="ARBA00003213"/>
    </source>
</evidence>
<dbReference type="EC" id="2.5.1.75" evidence="10"/>
<comment type="cofactor">
    <cofactor evidence="1 10">
        <name>Mg(2+)</name>
        <dbReference type="ChEBI" id="CHEBI:18420"/>
    </cofactor>
</comment>
<keyword evidence="6 10" id="KW-0547">Nucleotide-binding</keyword>
<dbReference type="Proteomes" id="UP000229401">
    <property type="component" value="Unassembled WGS sequence"/>
</dbReference>
<dbReference type="AlphaFoldDB" id="A0A2M7QJM2"/>
<dbReference type="InterPro" id="IPR039657">
    <property type="entry name" value="Dimethylallyltransferase"/>
</dbReference>
<dbReference type="Gene3D" id="1.10.287.890">
    <property type="entry name" value="Crystal structure of tRNA isopentenylpyrophosphate transferase (bh2366) domain"/>
    <property type="match status" value="1"/>
</dbReference>
<name>A0A2M7QJM2_9BACT</name>
<gene>
    <name evidence="10" type="primary">miaA</name>
    <name evidence="11" type="ORF">COY87_02990</name>
</gene>
<comment type="similarity">
    <text evidence="3 10">Belongs to the IPP transferase family.</text>
</comment>
<keyword evidence="8 10" id="KW-0460">Magnesium</keyword>
<proteinExistence type="inferred from homology"/>
<dbReference type="HAMAP" id="MF_00185">
    <property type="entry name" value="IPP_trans"/>
    <property type="match status" value="1"/>
</dbReference>
<comment type="caution">
    <text evidence="11">The sequence shown here is derived from an EMBL/GenBank/DDBJ whole genome shotgun (WGS) entry which is preliminary data.</text>
</comment>
<dbReference type="PANTHER" id="PTHR11088:SF60">
    <property type="entry name" value="TRNA DIMETHYLALLYLTRANSFERASE"/>
    <property type="match status" value="1"/>
</dbReference>
<dbReference type="Gene3D" id="3.40.50.300">
    <property type="entry name" value="P-loop containing nucleotide triphosphate hydrolases"/>
    <property type="match status" value="1"/>
</dbReference>
<evidence type="ECO:0000256" key="8">
    <source>
        <dbReference type="ARBA" id="ARBA00022842"/>
    </source>
</evidence>
<dbReference type="InterPro" id="IPR018022">
    <property type="entry name" value="IPT"/>
</dbReference>
<protein>
    <recommendedName>
        <fullName evidence="10">tRNA dimethylallyltransferase</fullName>
        <ecNumber evidence="10">2.5.1.75</ecNumber>
    </recommendedName>
    <alternativeName>
        <fullName evidence="10">Dimethylallyl diphosphate:tRNA dimethylallyltransferase</fullName>
        <shortName evidence="10">DMAPP:tRNA dimethylallyltransferase</shortName>
        <shortName evidence="10">DMATase</shortName>
    </alternativeName>
    <alternativeName>
        <fullName evidence="10">Isopentenyl-diphosphate:tRNA isopentenyltransferase</fullName>
        <shortName evidence="10">IPP transferase</shortName>
        <shortName evidence="10">IPPT</shortName>
        <shortName evidence="10">IPTase</shortName>
    </alternativeName>
</protein>
<comment type="caution">
    <text evidence="10">Lacks conserved residue(s) required for the propagation of feature annotation.</text>
</comment>
<evidence type="ECO:0000313" key="11">
    <source>
        <dbReference type="EMBL" id="PIY72050.1"/>
    </source>
</evidence>
<dbReference type="GO" id="GO:0052381">
    <property type="term" value="F:tRNA dimethylallyltransferase activity"/>
    <property type="evidence" value="ECO:0007669"/>
    <property type="project" value="UniProtKB-UniRule"/>
</dbReference>
<evidence type="ECO:0000256" key="1">
    <source>
        <dbReference type="ARBA" id="ARBA00001946"/>
    </source>
</evidence>
<evidence type="ECO:0000256" key="3">
    <source>
        <dbReference type="ARBA" id="ARBA00005842"/>
    </source>
</evidence>
<evidence type="ECO:0000256" key="6">
    <source>
        <dbReference type="ARBA" id="ARBA00022741"/>
    </source>
</evidence>
<evidence type="ECO:0000313" key="12">
    <source>
        <dbReference type="Proteomes" id="UP000229401"/>
    </source>
</evidence>
<feature type="binding site" evidence="10">
    <location>
        <begin position="9"/>
        <end position="16"/>
    </location>
    <ligand>
        <name>ATP</name>
        <dbReference type="ChEBI" id="CHEBI:30616"/>
    </ligand>
</feature>
<keyword evidence="4 10" id="KW-0808">Transferase</keyword>
<dbReference type="PANTHER" id="PTHR11088">
    <property type="entry name" value="TRNA DIMETHYLALLYLTRANSFERASE"/>
    <property type="match status" value="1"/>
</dbReference>
<comment type="function">
    <text evidence="2 10">Catalyzes the transfer of a dimethylallyl group onto the adenine at position 37 in tRNAs that read codons beginning with uridine, leading to the formation of N6-(dimethylallyl)adenosine (i(6)A).</text>
</comment>
<feature type="region of interest" description="Interaction with substrate tRNA" evidence="10">
    <location>
        <begin position="34"/>
        <end position="37"/>
    </location>
</feature>
<reference evidence="12" key="1">
    <citation type="submission" date="2017-09" db="EMBL/GenBank/DDBJ databases">
        <title>Depth-based differentiation of microbial function through sediment-hosted aquifers and enrichment of novel symbionts in the deep terrestrial subsurface.</title>
        <authorList>
            <person name="Probst A.J."/>
            <person name="Ladd B."/>
            <person name="Jarett J.K."/>
            <person name="Geller-Mcgrath D.E."/>
            <person name="Sieber C.M.K."/>
            <person name="Emerson J.B."/>
            <person name="Anantharaman K."/>
            <person name="Thomas B.C."/>
            <person name="Malmstrom R."/>
            <person name="Stieglmeier M."/>
            <person name="Klingl A."/>
            <person name="Woyke T."/>
            <person name="Ryan C.M."/>
            <person name="Banfield J.F."/>
        </authorList>
    </citation>
    <scope>NUCLEOTIDE SEQUENCE [LARGE SCALE GENOMIC DNA]</scope>
</reference>
<evidence type="ECO:0000256" key="5">
    <source>
        <dbReference type="ARBA" id="ARBA00022694"/>
    </source>
</evidence>
<comment type="catalytic activity">
    <reaction evidence="9 10">
        <text>adenosine(37) in tRNA + dimethylallyl diphosphate = N(6)-dimethylallyladenosine(37) in tRNA + diphosphate</text>
        <dbReference type="Rhea" id="RHEA:26482"/>
        <dbReference type="Rhea" id="RHEA-COMP:10162"/>
        <dbReference type="Rhea" id="RHEA-COMP:10375"/>
        <dbReference type="ChEBI" id="CHEBI:33019"/>
        <dbReference type="ChEBI" id="CHEBI:57623"/>
        <dbReference type="ChEBI" id="CHEBI:74411"/>
        <dbReference type="ChEBI" id="CHEBI:74415"/>
        <dbReference type="EC" id="2.5.1.75"/>
    </reaction>
</comment>
<dbReference type="InterPro" id="IPR027417">
    <property type="entry name" value="P-loop_NTPase"/>
</dbReference>
<accession>A0A2M7QJM2</accession>